<keyword evidence="3" id="KW-0547">Nucleotide-binding</keyword>
<keyword evidence="2" id="KW-0808">Transferase</keyword>
<dbReference type="EMBL" id="STGX01000015">
    <property type="protein sequence ID" value="THV26171.1"/>
    <property type="molecule type" value="Genomic_DNA"/>
</dbReference>
<dbReference type="Pfam" id="PF02782">
    <property type="entry name" value="FGGY_C"/>
    <property type="match status" value="1"/>
</dbReference>
<dbReference type="GO" id="GO:0008993">
    <property type="term" value="F:rhamnulokinase activity"/>
    <property type="evidence" value="ECO:0007669"/>
    <property type="project" value="InterPro"/>
</dbReference>
<dbReference type="InterPro" id="IPR013449">
    <property type="entry name" value="Rhamnulokinase"/>
</dbReference>
<comment type="caution">
    <text evidence="10">The sequence shown here is derived from an EMBL/GenBank/DDBJ whole genome shotgun (WGS) entry which is preliminary data.</text>
</comment>
<dbReference type="PANTHER" id="PTHR43095">
    <property type="entry name" value="SUGAR KINASE"/>
    <property type="match status" value="1"/>
</dbReference>
<dbReference type="Gene3D" id="3.30.420.40">
    <property type="match status" value="2"/>
</dbReference>
<proteinExistence type="inferred from homology"/>
<dbReference type="CDD" id="cd07771">
    <property type="entry name" value="ASKHA_NBD_FGGY_RhaB-like"/>
    <property type="match status" value="1"/>
</dbReference>
<dbReference type="GO" id="GO:0019301">
    <property type="term" value="P:rhamnose catabolic process"/>
    <property type="evidence" value="ECO:0007669"/>
    <property type="project" value="InterPro"/>
</dbReference>
<name>A0A4S8P924_9ACTN</name>
<evidence type="ECO:0000256" key="5">
    <source>
        <dbReference type="ARBA" id="ARBA00022840"/>
    </source>
</evidence>
<keyword evidence="11" id="KW-1185">Reference proteome</keyword>
<organism evidence="10 11">
    <name type="scientific">Glycomyces paridis</name>
    <dbReference type="NCBI Taxonomy" id="2126555"/>
    <lineage>
        <taxon>Bacteria</taxon>
        <taxon>Bacillati</taxon>
        <taxon>Actinomycetota</taxon>
        <taxon>Actinomycetes</taxon>
        <taxon>Glycomycetales</taxon>
        <taxon>Glycomycetaceae</taxon>
        <taxon>Glycomyces</taxon>
    </lineage>
</organism>
<feature type="region of interest" description="Disordered" evidence="7">
    <location>
        <begin position="446"/>
        <end position="494"/>
    </location>
</feature>
<evidence type="ECO:0000256" key="1">
    <source>
        <dbReference type="ARBA" id="ARBA00009156"/>
    </source>
</evidence>
<dbReference type="InterPro" id="IPR043129">
    <property type="entry name" value="ATPase_NBD"/>
</dbReference>
<dbReference type="AlphaFoldDB" id="A0A4S8P924"/>
<dbReference type="InterPro" id="IPR018484">
    <property type="entry name" value="FGGY_N"/>
</dbReference>
<dbReference type="SUPFAM" id="SSF53067">
    <property type="entry name" value="Actin-like ATPase domain"/>
    <property type="match status" value="2"/>
</dbReference>
<dbReference type="GO" id="GO:0042732">
    <property type="term" value="P:D-xylose metabolic process"/>
    <property type="evidence" value="ECO:0007669"/>
    <property type="project" value="UniProtKB-KW"/>
</dbReference>
<gene>
    <name evidence="10" type="ORF">E9998_18875</name>
</gene>
<evidence type="ECO:0000256" key="4">
    <source>
        <dbReference type="ARBA" id="ARBA00022777"/>
    </source>
</evidence>
<dbReference type="PANTHER" id="PTHR43095:SF1">
    <property type="entry name" value="AUTOINDUCER-2 KINASE"/>
    <property type="match status" value="1"/>
</dbReference>
<evidence type="ECO:0000313" key="11">
    <source>
        <dbReference type="Proteomes" id="UP000305792"/>
    </source>
</evidence>
<evidence type="ECO:0000259" key="8">
    <source>
        <dbReference type="Pfam" id="PF00370"/>
    </source>
</evidence>
<evidence type="ECO:0000256" key="6">
    <source>
        <dbReference type="ARBA" id="ARBA00023308"/>
    </source>
</evidence>
<sequence>MRPLLAAVDLGASSGRVMAASVEGDRIDLVEAARFPNRAVPVHGRLQWDALGLWAGVLDGLASLGEVAAIGVDAWAVDYGLLDARGHLASGPVCYRDPRGARARDALLARVDGTAAFARTGIQHQPFNTVFQLAAEHPATLAAADRLLLVPDLIAYWLSGTAACEATNASTTGLVDLTTGTWDDALCEAAGIPAGLLGPITPTGTVLGTIAPEIAAHTGLNADARVVATASHDTAAAVAAVPYEGDSAAYISSGTWSLVGTETDRPVTTPAALAAGFTNERGADGSIRLLRNVAGLWLLSESIRTWTARGLDVDLPSLLKAAADVPVLRSVVDPDDPAFTEPGDMPARIAAHCARTGQTPPATPAEVAACVIDSLALAHRKALEALEALTGSPVATVHIVGGGSKNTLLCQRTADATGRTVLAGPDEATALGNALVQAQALGLIPAGPQARRDAARASARPRRHEPQGPQGPWEKAARRLEPSAADRPAGRRSN</sequence>
<feature type="domain" description="Carbohydrate kinase FGGY C-terminal" evidence="9">
    <location>
        <begin position="249"/>
        <end position="440"/>
    </location>
</feature>
<dbReference type="InterPro" id="IPR050406">
    <property type="entry name" value="FGGY_Carb_Kinase"/>
</dbReference>
<evidence type="ECO:0000256" key="7">
    <source>
        <dbReference type="SAM" id="MobiDB-lite"/>
    </source>
</evidence>
<dbReference type="InterPro" id="IPR018485">
    <property type="entry name" value="FGGY_C"/>
</dbReference>
<dbReference type="GO" id="GO:0005524">
    <property type="term" value="F:ATP binding"/>
    <property type="evidence" value="ECO:0007669"/>
    <property type="project" value="UniProtKB-KW"/>
</dbReference>
<keyword evidence="5" id="KW-0067">ATP-binding</keyword>
<accession>A0A4S8P924</accession>
<dbReference type="OrthoDB" id="9761504at2"/>
<keyword evidence="6" id="KW-0684">Rhamnose metabolism</keyword>
<dbReference type="Proteomes" id="UP000305792">
    <property type="component" value="Unassembled WGS sequence"/>
</dbReference>
<evidence type="ECO:0000313" key="10">
    <source>
        <dbReference type="EMBL" id="THV26171.1"/>
    </source>
</evidence>
<dbReference type="Pfam" id="PF00370">
    <property type="entry name" value="FGGY_N"/>
    <property type="match status" value="1"/>
</dbReference>
<keyword evidence="4 10" id="KW-0418">Kinase</keyword>
<feature type="domain" description="Carbohydrate kinase FGGY N-terminal" evidence="8">
    <location>
        <begin position="6"/>
        <end position="237"/>
    </location>
</feature>
<evidence type="ECO:0000256" key="3">
    <source>
        <dbReference type="ARBA" id="ARBA00022741"/>
    </source>
</evidence>
<dbReference type="RefSeq" id="WP_136531248.1">
    <property type="nucleotide sequence ID" value="NZ_STGX01000015.1"/>
</dbReference>
<comment type="similarity">
    <text evidence="1">Belongs to the FGGY kinase family.</text>
</comment>
<evidence type="ECO:0000256" key="2">
    <source>
        <dbReference type="ARBA" id="ARBA00022679"/>
    </source>
</evidence>
<evidence type="ECO:0000259" key="9">
    <source>
        <dbReference type="Pfam" id="PF02782"/>
    </source>
</evidence>
<protein>
    <submittedName>
        <fullName evidence="10">Rhamnulokinase</fullName>
    </submittedName>
</protein>
<reference evidence="10 11" key="1">
    <citation type="journal article" date="2018" name="Int. J. Syst. Evol. Microbiol.">
        <title>Glycomyces paridis sp. nov., isolated from the medicinal plant Paris polyphylla.</title>
        <authorList>
            <person name="Fang X.M."/>
            <person name="Bai J.L."/>
            <person name="Su J."/>
            <person name="Zhao L.L."/>
            <person name="Liu H.Y."/>
            <person name="Ma B.P."/>
            <person name="Zhang Y.Q."/>
            <person name="Yu L.Y."/>
        </authorList>
    </citation>
    <scope>NUCLEOTIDE SEQUENCE [LARGE SCALE GENOMIC DNA]</scope>
    <source>
        <strain evidence="10 11">CPCC 204357</strain>
    </source>
</reference>